<dbReference type="Pfam" id="PF00010">
    <property type="entry name" value="HLH"/>
    <property type="match status" value="1"/>
</dbReference>
<dbReference type="SMART" id="SM00353">
    <property type="entry name" value="HLH"/>
    <property type="match status" value="1"/>
</dbReference>
<evidence type="ECO:0000256" key="5">
    <source>
        <dbReference type="ARBA" id="ARBA00023242"/>
    </source>
</evidence>
<feature type="domain" description="BHLH" evidence="7">
    <location>
        <begin position="140"/>
        <end position="190"/>
    </location>
</feature>
<keyword evidence="9" id="KW-1185">Reference proteome</keyword>
<evidence type="ECO:0000313" key="8">
    <source>
        <dbReference type="EMBL" id="CAL5089079.1"/>
    </source>
</evidence>
<keyword evidence="5" id="KW-0539">Nucleus</keyword>
<dbReference type="PANTHER" id="PTHR12565:SF440">
    <property type="entry name" value="BHLH DOMAIN-CONTAINING PROTEIN"/>
    <property type="match status" value="1"/>
</dbReference>
<comment type="subcellular location">
    <subcellularLocation>
        <location evidence="1">Nucleus</location>
    </subcellularLocation>
</comment>
<keyword evidence="4" id="KW-0804">Transcription</keyword>
<sequence>MDPVSSSVAAELWRPQPHHHHLAPAASGPHHEASSVVTAADRGNGSRSGGGSSRRRPRRDAPEEEPSNSKLASTSGTGGPDSADPEAKCSKQMASSENNNKTRTEVETNSGNASKNIDKKPAPPEPPKQDYIHVRARRGQATDSHSLAERARREKISERMKVLQDLVPGCNKVIGKASVLDEIINYIQSLQRQVEFLSMKLEAVNSHVNNATASFPSNKDFGAPAPPYNTAPGLTFDPQTPREYPQALASDWLHMQIGSAYERVT</sequence>
<dbReference type="PROSITE" id="PS50888">
    <property type="entry name" value="BHLH"/>
    <property type="match status" value="1"/>
</dbReference>
<dbReference type="InterPro" id="IPR024097">
    <property type="entry name" value="bHLH_ZIP_TF"/>
</dbReference>
<dbReference type="GO" id="GO:0080090">
    <property type="term" value="P:regulation of primary metabolic process"/>
    <property type="evidence" value="ECO:0007669"/>
    <property type="project" value="UniProtKB-ARBA"/>
</dbReference>
<organism evidence="8 9">
    <name type="scientific">Urochloa decumbens</name>
    <dbReference type="NCBI Taxonomy" id="240449"/>
    <lineage>
        <taxon>Eukaryota</taxon>
        <taxon>Viridiplantae</taxon>
        <taxon>Streptophyta</taxon>
        <taxon>Embryophyta</taxon>
        <taxon>Tracheophyta</taxon>
        <taxon>Spermatophyta</taxon>
        <taxon>Magnoliopsida</taxon>
        <taxon>Liliopsida</taxon>
        <taxon>Poales</taxon>
        <taxon>Poaceae</taxon>
        <taxon>PACMAD clade</taxon>
        <taxon>Panicoideae</taxon>
        <taxon>Panicodae</taxon>
        <taxon>Paniceae</taxon>
        <taxon>Melinidinae</taxon>
        <taxon>Urochloa</taxon>
    </lineage>
</organism>
<name>A0ABC9G6R5_9POAL</name>
<proteinExistence type="inferred from homology"/>
<accession>A0ABC9G6R5</accession>
<evidence type="ECO:0000256" key="1">
    <source>
        <dbReference type="ARBA" id="ARBA00004123"/>
    </source>
</evidence>
<dbReference type="FunFam" id="4.10.280.10:FF:000002">
    <property type="entry name" value="Basic helix-loop-helix transcription factor"/>
    <property type="match status" value="1"/>
</dbReference>
<keyword evidence="3" id="KW-0805">Transcription regulation</keyword>
<dbReference type="GO" id="GO:0005634">
    <property type="term" value="C:nucleus"/>
    <property type="evidence" value="ECO:0007669"/>
    <property type="project" value="UniProtKB-SubCell"/>
</dbReference>
<gene>
    <name evidence="8" type="ORF">URODEC1_LOCUS113160</name>
</gene>
<dbReference type="SUPFAM" id="SSF47459">
    <property type="entry name" value="HLH, helix-loop-helix DNA-binding domain"/>
    <property type="match status" value="1"/>
</dbReference>
<dbReference type="InterPro" id="IPR011598">
    <property type="entry name" value="bHLH_dom"/>
</dbReference>
<protein>
    <recommendedName>
        <fullName evidence="7">BHLH domain-containing protein</fullName>
    </recommendedName>
</protein>
<dbReference type="EMBL" id="OZ075118">
    <property type="protein sequence ID" value="CAL5089079.1"/>
    <property type="molecule type" value="Genomic_DNA"/>
</dbReference>
<dbReference type="Gene3D" id="4.10.280.10">
    <property type="entry name" value="Helix-loop-helix DNA-binding domain"/>
    <property type="match status" value="1"/>
</dbReference>
<dbReference type="Proteomes" id="UP001497457">
    <property type="component" value="Chromosome 8b"/>
</dbReference>
<dbReference type="PANTHER" id="PTHR12565">
    <property type="entry name" value="STEROL REGULATORY ELEMENT-BINDING PROTEIN"/>
    <property type="match status" value="1"/>
</dbReference>
<evidence type="ECO:0000256" key="4">
    <source>
        <dbReference type="ARBA" id="ARBA00023163"/>
    </source>
</evidence>
<feature type="region of interest" description="Disordered" evidence="6">
    <location>
        <begin position="1"/>
        <end position="129"/>
    </location>
</feature>
<evidence type="ECO:0000256" key="2">
    <source>
        <dbReference type="ARBA" id="ARBA00005510"/>
    </source>
</evidence>
<dbReference type="InterPro" id="IPR036638">
    <property type="entry name" value="HLH_DNA-bd_sf"/>
</dbReference>
<evidence type="ECO:0000256" key="6">
    <source>
        <dbReference type="SAM" id="MobiDB-lite"/>
    </source>
</evidence>
<evidence type="ECO:0000256" key="3">
    <source>
        <dbReference type="ARBA" id="ARBA00023015"/>
    </source>
</evidence>
<dbReference type="CDD" id="cd18919">
    <property type="entry name" value="bHLH_AtBPE_like"/>
    <property type="match status" value="1"/>
</dbReference>
<feature type="compositionally biased region" description="Basic and acidic residues" evidence="6">
    <location>
        <begin position="116"/>
        <end position="129"/>
    </location>
</feature>
<evidence type="ECO:0000259" key="7">
    <source>
        <dbReference type="PROSITE" id="PS50888"/>
    </source>
</evidence>
<reference evidence="8" key="1">
    <citation type="submission" date="2024-10" db="EMBL/GenBank/DDBJ databases">
        <authorList>
            <person name="Ryan C."/>
        </authorList>
    </citation>
    <scope>NUCLEOTIDE SEQUENCE [LARGE SCALE GENOMIC DNA]</scope>
</reference>
<comment type="similarity">
    <text evidence="2">Belongs to the bHLH protein family.</text>
</comment>
<evidence type="ECO:0000313" key="9">
    <source>
        <dbReference type="Proteomes" id="UP001497457"/>
    </source>
</evidence>
<dbReference type="AlphaFoldDB" id="A0ABC9G6R5"/>